<name>A0ACB9QFH8_9MYRT</name>
<protein>
    <submittedName>
        <fullName evidence="1">Uncharacterized protein</fullName>
    </submittedName>
</protein>
<comment type="caution">
    <text evidence="1">The sequence shown here is derived from an EMBL/GenBank/DDBJ whole genome shotgun (WGS) entry which is preliminary data.</text>
</comment>
<evidence type="ECO:0000313" key="2">
    <source>
        <dbReference type="Proteomes" id="UP001057402"/>
    </source>
</evidence>
<keyword evidence="2" id="KW-1185">Reference proteome</keyword>
<dbReference type="EMBL" id="CM042885">
    <property type="protein sequence ID" value="KAI4364175.1"/>
    <property type="molecule type" value="Genomic_DNA"/>
</dbReference>
<gene>
    <name evidence="1" type="ORF">MLD38_020303</name>
</gene>
<reference evidence="2" key="1">
    <citation type="journal article" date="2023" name="Front. Plant Sci.">
        <title>Chromosomal-level genome assembly of Melastoma candidum provides insights into trichome evolution.</title>
        <authorList>
            <person name="Zhong Y."/>
            <person name="Wu W."/>
            <person name="Sun C."/>
            <person name="Zou P."/>
            <person name="Liu Y."/>
            <person name="Dai S."/>
            <person name="Zhou R."/>
        </authorList>
    </citation>
    <scope>NUCLEOTIDE SEQUENCE [LARGE SCALE GENOMIC DNA]</scope>
</reference>
<organism evidence="1 2">
    <name type="scientific">Melastoma candidum</name>
    <dbReference type="NCBI Taxonomy" id="119954"/>
    <lineage>
        <taxon>Eukaryota</taxon>
        <taxon>Viridiplantae</taxon>
        <taxon>Streptophyta</taxon>
        <taxon>Embryophyta</taxon>
        <taxon>Tracheophyta</taxon>
        <taxon>Spermatophyta</taxon>
        <taxon>Magnoliopsida</taxon>
        <taxon>eudicotyledons</taxon>
        <taxon>Gunneridae</taxon>
        <taxon>Pentapetalae</taxon>
        <taxon>rosids</taxon>
        <taxon>malvids</taxon>
        <taxon>Myrtales</taxon>
        <taxon>Melastomataceae</taxon>
        <taxon>Melastomatoideae</taxon>
        <taxon>Melastomateae</taxon>
        <taxon>Melastoma</taxon>
    </lineage>
</organism>
<accession>A0ACB9QFH8</accession>
<evidence type="ECO:0000313" key="1">
    <source>
        <dbReference type="EMBL" id="KAI4364175.1"/>
    </source>
</evidence>
<proteinExistence type="predicted"/>
<sequence length="463" mass="50888">MLPPGRPLLPNTDRSSCRSGVTSPSTRLLSSLLTTDYHRFSSDERCPSAGGDQEADAVVFRTPLPKRKFGTVESEVTSSPLNLCSPVNVGSVDGPFQTPISGKGGGKANNKPRMSKSNKSGPQTPVSSMGSPLPATPSSNCRDDSSLRLLTRKFIELIKRAKDGVLDLNNAAETLKVQKRRIYDITNVLEGIGLIEKTIKNQICWKGKSGPEELDADSSCLQEEVEKLYIEERRLDEQMRELQERLKNLSEDETNQKLLFITEEDIKGVPCFQNETLIAIKAPHGTTLEVPDPDEAVDYPQRRYRIILRSTMGPIDVYLVSQFEERFEEMSGVEPTSSLPLASCDRSNNNVVEETDNANNLGNEGETSMLAFQISSDATSIPECAGGIMRIVPPKVDNDVDYWLLSDGDVSITDMWKTDTGVDWSGMDILPPDFGMASVSIPRQLSPPPATADVPQQDDIFMG</sequence>
<dbReference type="Proteomes" id="UP001057402">
    <property type="component" value="Chromosome 6"/>
</dbReference>